<name>A0A917STU8_9ACTN</name>
<dbReference type="EMBL" id="BMNA01000002">
    <property type="protein sequence ID" value="GGL95487.1"/>
    <property type="molecule type" value="Genomic_DNA"/>
</dbReference>
<dbReference type="AlphaFoldDB" id="A0A917STU8"/>
<organism evidence="1 2">
    <name type="scientific">Nakamurella endophytica</name>
    <dbReference type="NCBI Taxonomy" id="1748367"/>
    <lineage>
        <taxon>Bacteria</taxon>
        <taxon>Bacillati</taxon>
        <taxon>Actinomycetota</taxon>
        <taxon>Actinomycetes</taxon>
        <taxon>Nakamurellales</taxon>
        <taxon>Nakamurellaceae</taxon>
        <taxon>Nakamurella</taxon>
    </lineage>
</organism>
<gene>
    <name evidence="1" type="ORF">GCM10011594_13900</name>
</gene>
<dbReference type="Gene3D" id="3.30.70.1120">
    <property type="entry name" value="TT1725-like"/>
    <property type="match status" value="1"/>
</dbReference>
<dbReference type="PANTHER" id="PTHR36441">
    <property type="entry name" value="HYPOTHETICAL CYTOSOLIC PROTEIN"/>
    <property type="match status" value="1"/>
</dbReference>
<evidence type="ECO:0008006" key="3">
    <source>
        <dbReference type="Google" id="ProtNLM"/>
    </source>
</evidence>
<sequence length="136" mass="14183">MSVLPVPAVLPVFSSAGRPAGGRTAAGTGGSDRVTGRNAVFLGVLEADVLLGAVSSLKHKRAVIRPVLARLRRLDVAVAEGGDPDLHRRATIGVSTVSGESARVVEVLDTCERLVAGEPELELLSVRRRVVSVDDL</sequence>
<reference evidence="1" key="1">
    <citation type="journal article" date="2014" name="Int. J. Syst. Evol. Microbiol.">
        <title>Complete genome sequence of Corynebacterium casei LMG S-19264T (=DSM 44701T), isolated from a smear-ripened cheese.</title>
        <authorList>
            <consortium name="US DOE Joint Genome Institute (JGI-PGF)"/>
            <person name="Walter F."/>
            <person name="Albersmeier A."/>
            <person name="Kalinowski J."/>
            <person name="Ruckert C."/>
        </authorList>
    </citation>
    <scope>NUCLEOTIDE SEQUENCE</scope>
    <source>
        <strain evidence="1">CGMCC 4.7308</strain>
    </source>
</reference>
<proteinExistence type="predicted"/>
<reference evidence="1" key="2">
    <citation type="submission" date="2020-09" db="EMBL/GenBank/DDBJ databases">
        <authorList>
            <person name="Sun Q."/>
            <person name="Zhou Y."/>
        </authorList>
    </citation>
    <scope>NUCLEOTIDE SEQUENCE</scope>
    <source>
        <strain evidence="1">CGMCC 4.7308</strain>
    </source>
</reference>
<protein>
    <recommendedName>
        <fullName evidence="3">DUF503 domain-containing protein</fullName>
    </recommendedName>
</protein>
<dbReference type="InterPro" id="IPR007546">
    <property type="entry name" value="DUF503"/>
</dbReference>
<evidence type="ECO:0000313" key="2">
    <source>
        <dbReference type="Proteomes" id="UP000655208"/>
    </source>
</evidence>
<dbReference type="PANTHER" id="PTHR36441:SF1">
    <property type="entry name" value="DUF503 DOMAIN-CONTAINING PROTEIN"/>
    <property type="match status" value="1"/>
</dbReference>
<dbReference type="Proteomes" id="UP000655208">
    <property type="component" value="Unassembled WGS sequence"/>
</dbReference>
<dbReference type="SUPFAM" id="SSF103007">
    <property type="entry name" value="Hypothetical protein TT1725"/>
    <property type="match status" value="1"/>
</dbReference>
<comment type="caution">
    <text evidence="1">The sequence shown here is derived from an EMBL/GenBank/DDBJ whole genome shotgun (WGS) entry which is preliminary data.</text>
</comment>
<dbReference type="InterPro" id="IPR036746">
    <property type="entry name" value="TT1725-like_sf"/>
</dbReference>
<accession>A0A917STU8</accession>
<evidence type="ECO:0000313" key="1">
    <source>
        <dbReference type="EMBL" id="GGL95487.1"/>
    </source>
</evidence>
<keyword evidence="2" id="KW-1185">Reference proteome</keyword>
<dbReference type="Pfam" id="PF04456">
    <property type="entry name" value="DUF503"/>
    <property type="match status" value="1"/>
</dbReference>